<name>A0A1M7RPU3_9ACTN</name>
<protein>
    <submittedName>
        <fullName evidence="5">Putative zinc-finger</fullName>
    </submittedName>
</protein>
<evidence type="ECO:0000256" key="2">
    <source>
        <dbReference type="ARBA" id="ARBA00023163"/>
    </source>
</evidence>
<proteinExistence type="predicted"/>
<dbReference type="Pfam" id="PF13490">
    <property type="entry name" value="zf-HC2"/>
    <property type="match status" value="1"/>
</dbReference>
<evidence type="ECO:0000313" key="5">
    <source>
        <dbReference type="EMBL" id="SHN48116.1"/>
    </source>
</evidence>
<keyword evidence="5" id="KW-0862">Zinc</keyword>
<dbReference type="STRING" id="134849.SAMN05443668_13413"/>
<dbReference type="AlphaFoldDB" id="A0A1M7RPU3"/>
<organism evidence="5 6">
    <name type="scientific">Cryptosporangium aurantiacum</name>
    <dbReference type="NCBI Taxonomy" id="134849"/>
    <lineage>
        <taxon>Bacteria</taxon>
        <taxon>Bacillati</taxon>
        <taxon>Actinomycetota</taxon>
        <taxon>Actinomycetes</taxon>
        <taxon>Cryptosporangiales</taxon>
        <taxon>Cryptosporangiaceae</taxon>
        <taxon>Cryptosporangium</taxon>
    </lineage>
</organism>
<dbReference type="RefSeq" id="WP_073266609.1">
    <property type="nucleotide sequence ID" value="NZ_FRCS01000034.1"/>
</dbReference>
<feature type="domain" description="Putative zinc-finger" evidence="4">
    <location>
        <begin position="12"/>
        <end position="37"/>
    </location>
</feature>
<accession>A0A1M7RPU3</accession>
<keyword evidence="1" id="KW-0805">Transcription regulation</keyword>
<keyword evidence="2" id="KW-0804">Transcription</keyword>
<dbReference type="EMBL" id="FRCS01000034">
    <property type="protein sequence ID" value="SHN48116.1"/>
    <property type="molecule type" value="Genomic_DNA"/>
</dbReference>
<reference evidence="5 6" key="1">
    <citation type="submission" date="2016-11" db="EMBL/GenBank/DDBJ databases">
        <authorList>
            <person name="Jaros S."/>
            <person name="Januszkiewicz K."/>
            <person name="Wedrychowicz H."/>
        </authorList>
    </citation>
    <scope>NUCLEOTIDE SEQUENCE [LARGE SCALE GENOMIC DNA]</scope>
    <source>
        <strain evidence="5 6">DSM 46144</strain>
    </source>
</reference>
<keyword evidence="5" id="KW-0479">Metal-binding</keyword>
<dbReference type="Gene3D" id="1.10.10.1320">
    <property type="entry name" value="Anti-sigma factor, zinc-finger domain"/>
    <property type="match status" value="1"/>
</dbReference>
<dbReference type="GO" id="GO:0008270">
    <property type="term" value="F:zinc ion binding"/>
    <property type="evidence" value="ECO:0007669"/>
    <property type="project" value="UniProtKB-KW"/>
</dbReference>
<keyword evidence="5" id="KW-0863">Zinc-finger</keyword>
<dbReference type="OrthoDB" id="5185837at2"/>
<evidence type="ECO:0000256" key="3">
    <source>
        <dbReference type="SAM" id="Phobius"/>
    </source>
</evidence>
<evidence type="ECO:0000313" key="6">
    <source>
        <dbReference type="Proteomes" id="UP000184440"/>
    </source>
</evidence>
<sequence>MTMPHGHVDIAGYLFGLLDPIEFRRVEEHLSTCPSCRHEVTVLREIENALDDVPPELFLDGPDPEADLLLQRTLRAAREETASRRSWGRAVLAGAAAVVAIALAVGGGVLLGRSGEPQQVVADPFPSATVAGTRTVSATDPDTGAEMTAQIIPADGWVRVNATLKGIKAGEECRMIVHRKDTGEEIASSWVISQKAASAPGGWPITGNAAIAPEDVDSVEIKTTAGRHLVTVDL</sequence>
<keyword evidence="3" id="KW-0472">Membrane</keyword>
<keyword evidence="6" id="KW-1185">Reference proteome</keyword>
<evidence type="ECO:0000256" key="1">
    <source>
        <dbReference type="ARBA" id="ARBA00023015"/>
    </source>
</evidence>
<dbReference type="InterPro" id="IPR041916">
    <property type="entry name" value="Anti_sigma_zinc_sf"/>
</dbReference>
<keyword evidence="3" id="KW-0812">Transmembrane</keyword>
<dbReference type="Proteomes" id="UP000184440">
    <property type="component" value="Unassembled WGS sequence"/>
</dbReference>
<dbReference type="InterPro" id="IPR027383">
    <property type="entry name" value="Znf_put"/>
</dbReference>
<gene>
    <name evidence="5" type="ORF">SAMN05443668_13413</name>
</gene>
<keyword evidence="3" id="KW-1133">Transmembrane helix</keyword>
<evidence type="ECO:0000259" key="4">
    <source>
        <dbReference type="Pfam" id="PF13490"/>
    </source>
</evidence>
<feature type="transmembrane region" description="Helical" evidence="3">
    <location>
        <begin position="90"/>
        <end position="111"/>
    </location>
</feature>